<evidence type="ECO:0000313" key="5">
    <source>
        <dbReference type="Proteomes" id="UP000266292"/>
    </source>
</evidence>
<proteinExistence type="predicted"/>
<sequence>MTRTLPVENLVIEAGRTNPYSHSKPIRLNAGCQVFYKAITCLLFIFLSFCLPASAQRTSATSTKVIERINSIEQENQRLKDDITELEEEQGDLKEKNKDLEASLKEYEPFKFWAWILGGLGFTSIIGIAFLYFKVIPSKVNSQVDAIITKILTDRREDFLGLLKEYDFEKSVKQRHQIILLSHRNGSDDYHHRMLSKNGFQVTALTNLDQLQQAVFNPDDILVINNDGGHWPTDQIQDFIDAHPNYCFYFGKGMINPASARLDRFAAANFRTQFIGNLMNVLKYSHHQN</sequence>
<protein>
    <recommendedName>
        <fullName evidence="3">Nucleotidyltransferase-Associated Rossmannoid Fold domain-containing protein</fullName>
    </recommendedName>
</protein>
<feature type="transmembrane region" description="Helical" evidence="2">
    <location>
        <begin position="112"/>
        <end position="133"/>
    </location>
</feature>
<evidence type="ECO:0000256" key="1">
    <source>
        <dbReference type="SAM" id="Coils"/>
    </source>
</evidence>
<accession>A0A1X9YSE7</accession>
<organism evidence="4 5">
    <name type="scientific">Pontibacter actiniarum</name>
    <dbReference type="NCBI Taxonomy" id="323450"/>
    <lineage>
        <taxon>Bacteria</taxon>
        <taxon>Pseudomonadati</taxon>
        <taxon>Bacteroidota</taxon>
        <taxon>Cytophagia</taxon>
        <taxon>Cytophagales</taxon>
        <taxon>Hymenobacteraceae</taxon>
        <taxon>Pontibacter</taxon>
    </lineage>
</organism>
<dbReference type="Pfam" id="PF20299">
    <property type="entry name" value="NARF"/>
    <property type="match status" value="1"/>
</dbReference>
<keyword evidence="2" id="KW-1133">Transmembrane helix</keyword>
<dbReference type="InterPro" id="IPR046877">
    <property type="entry name" value="NARF"/>
</dbReference>
<feature type="domain" description="Nucleotidyltransferase-Associated Rossmannoid Fold" evidence="3">
    <location>
        <begin position="177"/>
        <end position="287"/>
    </location>
</feature>
<dbReference type="EMBL" id="CP021235">
    <property type="protein sequence ID" value="ARS35783.1"/>
    <property type="molecule type" value="Genomic_DNA"/>
</dbReference>
<feature type="coiled-coil region" evidence="1">
    <location>
        <begin position="62"/>
        <end position="106"/>
    </location>
</feature>
<dbReference type="KEGG" id="pact:CA264_10205"/>
<reference evidence="5" key="1">
    <citation type="submission" date="2017-05" db="EMBL/GenBank/DDBJ databases">
        <authorList>
            <person name="Ray J."/>
            <person name="Price M."/>
            <person name="Deutschbauer A."/>
        </authorList>
    </citation>
    <scope>NUCLEOTIDE SEQUENCE [LARGE SCALE GENOMIC DNA]</scope>
    <source>
        <strain evidence="5">DSM 19842</strain>
    </source>
</reference>
<evidence type="ECO:0000256" key="2">
    <source>
        <dbReference type="SAM" id="Phobius"/>
    </source>
</evidence>
<evidence type="ECO:0000259" key="3">
    <source>
        <dbReference type="Pfam" id="PF20299"/>
    </source>
</evidence>
<dbReference type="OrthoDB" id="10003466at2"/>
<dbReference type="STRING" id="709015.GCA_000472485_02058"/>
<keyword evidence="2" id="KW-0472">Membrane</keyword>
<keyword evidence="2" id="KW-0812">Transmembrane</keyword>
<keyword evidence="5" id="KW-1185">Reference proteome</keyword>
<dbReference type="Proteomes" id="UP000266292">
    <property type="component" value="Chromosome"/>
</dbReference>
<feature type="transmembrane region" description="Helical" evidence="2">
    <location>
        <begin position="34"/>
        <end position="55"/>
    </location>
</feature>
<name>A0A1X9YSE7_9BACT</name>
<dbReference type="RefSeq" id="WP_025606876.1">
    <property type="nucleotide sequence ID" value="NZ_CP021235.1"/>
</dbReference>
<evidence type="ECO:0000313" key="4">
    <source>
        <dbReference type="EMBL" id="ARS35783.1"/>
    </source>
</evidence>
<keyword evidence="1" id="KW-0175">Coiled coil</keyword>
<gene>
    <name evidence="4" type="ORF">CA264_10205</name>
</gene>
<dbReference type="AlphaFoldDB" id="A0A1X9YSE7"/>